<sequence length="94" mass="9743">MSPAPPFVVAEAVAVAVVAVTFAFAAYALASDLGGGCREEGHRICVGISPTQPRKWGKRAVCHGVASGLMMGRASCCSVGLCRWRAPVNALDRV</sequence>
<dbReference type="Proteomes" id="UP000729402">
    <property type="component" value="Unassembled WGS sequence"/>
</dbReference>
<gene>
    <name evidence="2" type="ORF">GUJ93_ZPchr0002g24009</name>
</gene>
<evidence type="ECO:0000313" key="2">
    <source>
        <dbReference type="EMBL" id="KAG8057831.1"/>
    </source>
</evidence>
<evidence type="ECO:0000313" key="3">
    <source>
        <dbReference type="Proteomes" id="UP000729402"/>
    </source>
</evidence>
<feature type="transmembrane region" description="Helical" evidence="1">
    <location>
        <begin position="12"/>
        <end position="30"/>
    </location>
</feature>
<proteinExistence type="predicted"/>
<keyword evidence="3" id="KW-1185">Reference proteome</keyword>
<protein>
    <submittedName>
        <fullName evidence="2">Uncharacterized protein</fullName>
    </submittedName>
</protein>
<accession>A0A8J5SGT5</accession>
<organism evidence="2 3">
    <name type="scientific">Zizania palustris</name>
    <name type="common">Northern wild rice</name>
    <dbReference type="NCBI Taxonomy" id="103762"/>
    <lineage>
        <taxon>Eukaryota</taxon>
        <taxon>Viridiplantae</taxon>
        <taxon>Streptophyta</taxon>
        <taxon>Embryophyta</taxon>
        <taxon>Tracheophyta</taxon>
        <taxon>Spermatophyta</taxon>
        <taxon>Magnoliopsida</taxon>
        <taxon>Liliopsida</taxon>
        <taxon>Poales</taxon>
        <taxon>Poaceae</taxon>
        <taxon>BOP clade</taxon>
        <taxon>Oryzoideae</taxon>
        <taxon>Oryzeae</taxon>
        <taxon>Zizaniinae</taxon>
        <taxon>Zizania</taxon>
    </lineage>
</organism>
<comment type="caution">
    <text evidence="2">The sequence shown here is derived from an EMBL/GenBank/DDBJ whole genome shotgun (WGS) entry which is preliminary data.</text>
</comment>
<dbReference type="EMBL" id="JAAALK010000287">
    <property type="protein sequence ID" value="KAG8057831.1"/>
    <property type="molecule type" value="Genomic_DNA"/>
</dbReference>
<reference evidence="2" key="1">
    <citation type="journal article" date="2021" name="bioRxiv">
        <title>Whole Genome Assembly and Annotation of Northern Wild Rice, Zizania palustris L., Supports a Whole Genome Duplication in the Zizania Genus.</title>
        <authorList>
            <person name="Haas M."/>
            <person name="Kono T."/>
            <person name="Macchietto M."/>
            <person name="Millas R."/>
            <person name="McGilp L."/>
            <person name="Shao M."/>
            <person name="Duquette J."/>
            <person name="Hirsch C.N."/>
            <person name="Kimball J."/>
        </authorList>
    </citation>
    <scope>NUCLEOTIDE SEQUENCE</scope>
    <source>
        <tissue evidence="2">Fresh leaf tissue</tissue>
    </source>
</reference>
<reference evidence="2" key="2">
    <citation type="submission" date="2021-02" db="EMBL/GenBank/DDBJ databases">
        <authorList>
            <person name="Kimball J.A."/>
            <person name="Haas M.W."/>
            <person name="Macchietto M."/>
            <person name="Kono T."/>
            <person name="Duquette J."/>
            <person name="Shao M."/>
        </authorList>
    </citation>
    <scope>NUCLEOTIDE SEQUENCE</scope>
    <source>
        <tissue evidence="2">Fresh leaf tissue</tissue>
    </source>
</reference>
<name>A0A8J5SGT5_ZIZPA</name>
<keyword evidence="1" id="KW-0812">Transmembrane</keyword>
<evidence type="ECO:0000256" key="1">
    <source>
        <dbReference type="SAM" id="Phobius"/>
    </source>
</evidence>
<keyword evidence="1" id="KW-1133">Transmembrane helix</keyword>
<keyword evidence="1" id="KW-0472">Membrane</keyword>
<dbReference type="AlphaFoldDB" id="A0A8J5SGT5"/>